<dbReference type="InterPro" id="IPR009283">
    <property type="entry name" value="Apyrase"/>
</dbReference>
<feature type="binding site" evidence="6">
    <location>
        <position position="306"/>
    </location>
    <ligand>
        <name>Ca(2+)</name>
        <dbReference type="ChEBI" id="CHEBI:29108"/>
    </ligand>
</feature>
<feature type="binding site" evidence="6">
    <location>
        <position position="185"/>
    </location>
    <ligand>
        <name>Ca(2+)</name>
        <dbReference type="ChEBI" id="CHEBI:29108"/>
    </ligand>
</feature>
<evidence type="ECO:0000256" key="7">
    <source>
        <dbReference type="SAM" id="MobiDB-lite"/>
    </source>
</evidence>
<feature type="region of interest" description="Disordered" evidence="7">
    <location>
        <begin position="1"/>
        <end position="26"/>
    </location>
</feature>
<name>A0A1Z5JCY7_FISSO</name>
<keyword evidence="2 6" id="KW-0479">Metal-binding</keyword>
<dbReference type="GO" id="GO:0030166">
    <property type="term" value="P:proteoglycan biosynthetic process"/>
    <property type="evidence" value="ECO:0007669"/>
    <property type="project" value="TreeGrafter"/>
</dbReference>
<evidence type="ECO:0000313" key="9">
    <source>
        <dbReference type="EMBL" id="GAX11631.1"/>
    </source>
</evidence>
<protein>
    <submittedName>
        <fullName evidence="9">Soluble calcium-activated nucleotidase 1</fullName>
        <ecNumber evidence="9">3.6.1.6</ecNumber>
    </submittedName>
</protein>
<feature type="compositionally biased region" description="Polar residues" evidence="7">
    <location>
        <begin position="7"/>
        <end position="20"/>
    </location>
</feature>
<feature type="binding site" evidence="6">
    <location>
        <position position="370"/>
    </location>
    <ligand>
        <name>Ca(2+)</name>
        <dbReference type="ChEBI" id="CHEBI:29108"/>
    </ligand>
</feature>
<proteinExistence type="inferred from homology"/>
<dbReference type="GO" id="GO:0005509">
    <property type="term" value="F:calcium ion binding"/>
    <property type="evidence" value="ECO:0007669"/>
    <property type="project" value="InterPro"/>
</dbReference>
<dbReference type="OrthoDB" id="25028at2759"/>
<keyword evidence="10" id="KW-1185">Reference proteome</keyword>
<evidence type="ECO:0000256" key="3">
    <source>
        <dbReference type="ARBA" id="ARBA00022801"/>
    </source>
</evidence>
<keyword evidence="8" id="KW-1133">Transmembrane helix</keyword>
<organism evidence="9 10">
    <name type="scientific">Fistulifera solaris</name>
    <name type="common">Oleaginous diatom</name>
    <dbReference type="NCBI Taxonomy" id="1519565"/>
    <lineage>
        <taxon>Eukaryota</taxon>
        <taxon>Sar</taxon>
        <taxon>Stramenopiles</taxon>
        <taxon>Ochrophyta</taxon>
        <taxon>Bacillariophyta</taxon>
        <taxon>Bacillariophyceae</taxon>
        <taxon>Bacillariophycidae</taxon>
        <taxon>Naviculales</taxon>
        <taxon>Naviculaceae</taxon>
        <taxon>Fistulifera</taxon>
    </lineage>
</organism>
<dbReference type="InParanoid" id="A0A1Z5JCY7"/>
<feature type="binding site" evidence="6">
    <location>
        <position position="431"/>
    </location>
    <ligand>
        <name>Ca(2+)</name>
        <dbReference type="ChEBI" id="CHEBI:29108"/>
    </ligand>
</feature>
<dbReference type="PANTHER" id="PTHR13023">
    <property type="entry name" value="APYRASE"/>
    <property type="match status" value="1"/>
</dbReference>
<dbReference type="EC" id="3.6.1.6" evidence="9"/>
<keyword evidence="4 6" id="KW-0106">Calcium</keyword>
<sequence>MNIASPAPSSSNIRVPSLTRSESRAYPRQDTRGMLSTFQYYLRQHTRAVGVVLAVTIFVVVLTSDFVYDHFPVRASGTTLLRGGGGDSGSYFNFAGAQNPGYFRIEHSVIHEDDRITGYHFGMLTDLDTLSRVPGSSKPTFQSHLVAGTLHVKGKNKYEITFDDTPIRHLVTGHNEAGRGAEFSELTVFDNRLITADDRTGDIFEILNTPTGQDSYAVPRLVITEGDGDTDKGMKWEWSTVKGDELYLGSMGKEFTNKNGEIVNVNNLWIAVINKRGEYRRENWVKAYDVVRRALGAESPGYIVIESVNWSEHLKKWVFLPRRISQGETYNDVLDEKRGGQQLVLVDETFTKTQVVNLNLESKDPLKGFSSFSFVPNTQDKHAIAIRSVEEDCALDDESLCKQRSYVVVIDILTGESLAPEVKYEHDWKFEGIEFFNPYDVPSRA</sequence>
<evidence type="ECO:0000256" key="4">
    <source>
        <dbReference type="ARBA" id="ARBA00022837"/>
    </source>
</evidence>
<dbReference type="SUPFAM" id="SSF101887">
    <property type="entry name" value="Apyrase"/>
    <property type="match status" value="1"/>
</dbReference>
<evidence type="ECO:0000256" key="2">
    <source>
        <dbReference type="ARBA" id="ARBA00022723"/>
    </source>
</evidence>
<gene>
    <name evidence="9" type="ORF">FisN_30Lh003</name>
</gene>
<evidence type="ECO:0000256" key="5">
    <source>
        <dbReference type="ARBA" id="ARBA00025738"/>
    </source>
</evidence>
<evidence type="ECO:0000256" key="1">
    <source>
        <dbReference type="ARBA" id="ARBA00001913"/>
    </source>
</evidence>
<dbReference type="EMBL" id="BDSP01000043">
    <property type="protein sequence ID" value="GAX11631.1"/>
    <property type="molecule type" value="Genomic_DNA"/>
</dbReference>
<keyword evidence="3 9" id="KW-0378">Hydrolase</keyword>
<dbReference type="AlphaFoldDB" id="A0A1Z5JCY7"/>
<keyword evidence="8" id="KW-0812">Transmembrane</keyword>
<reference evidence="9 10" key="1">
    <citation type="journal article" date="2015" name="Plant Cell">
        <title>Oil accumulation by the oleaginous diatom Fistulifera solaris as revealed by the genome and transcriptome.</title>
        <authorList>
            <person name="Tanaka T."/>
            <person name="Maeda Y."/>
            <person name="Veluchamy A."/>
            <person name="Tanaka M."/>
            <person name="Abida H."/>
            <person name="Marechal E."/>
            <person name="Bowler C."/>
            <person name="Muto M."/>
            <person name="Sunaga Y."/>
            <person name="Tanaka M."/>
            <person name="Yoshino T."/>
            <person name="Taniguchi T."/>
            <person name="Fukuda Y."/>
            <person name="Nemoto M."/>
            <person name="Matsumoto M."/>
            <person name="Wong P.S."/>
            <person name="Aburatani S."/>
            <person name="Fujibuchi W."/>
        </authorList>
    </citation>
    <scope>NUCLEOTIDE SEQUENCE [LARGE SCALE GENOMIC DNA]</scope>
    <source>
        <strain evidence="9 10">JPCC DA0580</strain>
    </source>
</reference>
<evidence type="ECO:0000313" key="10">
    <source>
        <dbReference type="Proteomes" id="UP000198406"/>
    </source>
</evidence>
<dbReference type="Pfam" id="PF06079">
    <property type="entry name" value="Apyrase"/>
    <property type="match status" value="1"/>
</dbReference>
<dbReference type="PANTHER" id="PTHR13023:SF3">
    <property type="entry name" value="SOLUBLE CALCIUM-ACTIVATED NUCLEOTIDASE 1"/>
    <property type="match status" value="1"/>
</dbReference>
<comment type="cofactor">
    <cofactor evidence="1 6">
        <name>Ca(2+)</name>
        <dbReference type="ChEBI" id="CHEBI:29108"/>
    </cofactor>
</comment>
<comment type="caution">
    <text evidence="9">The sequence shown here is derived from an EMBL/GenBank/DDBJ whole genome shotgun (WGS) entry which is preliminary data.</text>
</comment>
<feature type="binding site" evidence="6">
    <location>
        <position position="237"/>
    </location>
    <ligand>
        <name>Ca(2+)</name>
        <dbReference type="ChEBI" id="CHEBI:29108"/>
    </ligand>
</feature>
<accession>A0A1Z5JCY7</accession>
<feature type="binding site" evidence="6">
    <location>
        <position position="184"/>
    </location>
    <ligand>
        <name>Ca(2+)</name>
        <dbReference type="ChEBI" id="CHEBI:29108"/>
    </ligand>
</feature>
<evidence type="ECO:0000256" key="8">
    <source>
        <dbReference type="SAM" id="Phobius"/>
    </source>
</evidence>
<dbReference type="Proteomes" id="UP000198406">
    <property type="component" value="Unassembled WGS sequence"/>
</dbReference>
<dbReference type="Gene3D" id="2.120.10.100">
    <property type="entry name" value="Apyrase"/>
    <property type="match status" value="1"/>
</dbReference>
<comment type="similarity">
    <text evidence="5">Belongs to the apyrase family.</text>
</comment>
<keyword evidence="8" id="KW-0472">Membrane</keyword>
<feature type="transmembrane region" description="Helical" evidence="8">
    <location>
        <begin position="48"/>
        <end position="68"/>
    </location>
</feature>
<dbReference type="GO" id="GO:0045134">
    <property type="term" value="F:UDP phosphatase activity"/>
    <property type="evidence" value="ECO:0007669"/>
    <property type="project" value="TreeGrafter"/>
</dbReference>
<dbReference type="GO" id="GO:0004382">
    <property type="term" value="F:GDP phosphatase activity"/>
    <property type="evidence" value="ECO:0007669"/>
    <property type="project" value="TreeGrafter"/>
</dbReference>
<dbReference type="InterPro" id="IPR036258">
    <property type="entry name" value="Apyrase_sf"/>
</dbReference>
<evidence type="ECO:0000256" key="6">
    <source>
        <dbReference type="PIRSR" id="PIRSR609283-1"/>
    </source>
</evidence>